<organism evidence="2">
    <name type="scientific">Cladocopium goreaui</name>
    <dbReference type="NCBI Taxonomy" id="2562237"/>
    <lineage>
        <taxon>Eukaryota</taxon>
        <taxon>Sar</taxon>
        <taxon>Alveolata</taxon>
        <taxon>Dinophyceae</taxon>
        <taxon>Suessiales</taxon>
        <taxon>Symbiodiniaceae</taxon>
        <taxon>Cladocopium</taxon>
    </lineage>
</organism>
<gene>
    <name evidence="2" type="ORF">C1SCF055_LOCUS2385</name>
</gene>
<feature type="region of interest" description="Disordered" evidence="1">
    <location>
        <begin position="221"/>
        <end position="242"/>
    </location>
</feature>
<protein>
    <submittedName>
        <fullName evidence="3">Retrovirus-related Pol polyprotein from type-1 retrotransposable element R2</fullName>
    </submittedName>
</protein>
<proteinExistence type="predicted"/>
<dbReference type="EMBL" id="CAMXCT010000110">
    <property type="protein sequence ID" value="CAI3973941.1"/>
    <property type="molecule type" value="Genomic_DNA"/>
</dbReference>
<evidence type="ECO:0000256" key="1">
    <source>
        <dbReference type="SAM" id="MobiDB-lite"/>
    </source>
</evidence>
<dbReference type="EMBL" id="CAMXCT030000110">
    <property type="protein sequence ID" value="CAL4761253.1"/>
    <property type="molecule type" value="Genomic_DNA"/>
</dbReference>
<accession>A0A9P1FFB2</accession>
<sequence>MSSLSQRLQKLQVKVAEPLPDVSRYSMQELDQMKIEFGTKHLGHSFQEVWNDDQQWISWFVKHYQNSTKGVHRLLIQYIELKVERAELEGEEITVQESAPQLHQKMPIEESGKLSQKLTAKAKARPEMPMASESLTDWDIDFTTQELIEAQPDFHHLEGRMLQLETAVQNILGHLEQMAIHQGHVRAASSEVTADMLVKRRKLNGKQASLNALEAWNKVFDKDQPDSSVPEPEAPQGMSQRNDIDSRLEQDHEEQQVPEDPKDVPDVASFGICIWISAATVCGLFGCLGKTARCALEEAGLERGLPV</sequence>
<keyword evidence="4" id="KW-1185">Reference proteome</keyword>
<name>A0A9P1FFB2_9DINO</name>
<feature type="region of interest" description="Disordered" evidence="1">
    <location>
        <begin position="111"/>
        <end position="130"/>
    </location>
</feature>
<comment type="caution">
    <text evidence="2">The sequence shown here is derived from an EMBL/GenBank/DDBJ whole genome shotgun (WGS) entry which is preliminary data.</text>
</comment>
<evidence type="ECO:0000313" key="4">
    <source>
        <dbReference type="Proteomes" id="UP001152797"/>
    </source>
</evidence>
<reference evidence="3 4" key="2">
    <citation type="submission" date="2024-05" db="EMBL/GenBank/DDBJ databases">
        <authorList>
            <person name="Chen Y."/>
            <person name="Shah S."/>
            <person name="Dougan E. K."/>
            <person name="Thang M."/>
            <person name="Chan C."/>
        </authorList>
    </citation>
    <scope>NUCLEOTIDE SEQUENCE [LARGE SCALE GENOMIC DNA]</scope>
</reference>
<dbReference type="Proteomes" id="UP001152797">
    <property type="component" value="Unassembled WGS sequence"/>
</dbReference>
<reference evidence="2" key="1">
    <citation type="submission" date="2022-10" db="EMBL/GenBank/DDBJ databases">
        <authorList>
            <person name="Chen Y."/>
            <person name="Dougan E. K."/>
            <person name="Chan C."/>
            <person name="Rhodes N."/>
            <person name="Thang M."/>
        </authorList>
    </citation>
    <scope>NUCLEOTIDE SEQUENCE</scope>
</reference>
<evidence type="ECO:0000313" key="3">
    <source>
        <dbReference type="EMBL" id="CAL4761253.1"/>
    </source>
</evidence>
<evidence type="ECO:0000313" key="2">
    <source>
        <dbReference type="EMBL" id="CAI3973941.1"/>
    </source>
</evidence>
<dbReference type="EMBL" id="CAMXCT020000110">
    <property type="protein sequence ID" value="CAL1127316.1"/>
    <property type="molecule type" value="Genomic_DNA"/>
</dbReference>
<dbReference type="AlphaFoldDB" id="A0A9P1FFB2"/>